<comment type="subcellular location">
    <subcellularLocation>
        <location evidence="1 8">Cell membrane</location>
        <topology evidence="1 8">Multi-pass membrane protein</topology>
    </subcellularLocation>
</comment>
<accession>A0A0J9E5A8</accession>
<comment type="caution">
    <text evidence="9">The sequence shown here is derived from an EMBL/GenBank/DDBJ whole genome shotgun (WGS) entry which is preliminary data.</text>
</comment>
<protein>
    <recommendedName>
        <fullName evidence="8">Probable membrane transporter protein</fullName>
    </recommendedName>
</protein>
<proteinExistence type="inferred from homology"/>
<dbReference type="RefSeq" id="WP_049643624.1">
    <property type="nucleotide sequence ID" value="NZ_LFTY01000002.1"/>
</dbReference>
<dbReference type="EMBL" id="LFTY01000002">
    <property type="protein sequence ID" value="KMW57960.1"/>
    <property type="molecule type" value="Genomic_DNA"/>
</dbReference>
<sequence length="250" mass="26777">MALDFTFFAVAIPCVLFLGIDKAGFGSASAIAVVPVLTLILEPAETVALMLPLLLAMDFVALRAYWGKWEPVTTRVLIAGSVPGAFLGAAVIAYVSVDVFRLLIGALALGFVAFRLAQQSGALRLGTREMSDPAGFAFALGAGATSFIAHAGGPVASVYLLSKKLTKLEYQATTIIAFWVNNLVKIVLYLWLGFLSWQTALADLYLLPFAVLGTLLGVRVHRVVPEKLYFTLIYLFLTIAGTKLVFDALA</sequence>
<dbReference type="InterPro" id="IPR002781">
    <property type="entry name" value="TM_pro_TauE-like"/>
</dbReference>
<evidence type="ECO:0000256" key="7">
    <source>
        <dbReference type="ARBA" id="ARBA00023136"/>
    </source>
</evidence>
<organism evidence="9 10">
    <name type="scientific">Candidatus Rhodobacter oscarellae</name>
    <dbReference type="NCBI Taxonomy" id="1675527"/>
    <lineage>
        <taxon>Bacteria</taxon>
        <taxon>Pseudomonadati</taxon>
        <taxon>Pseudomonadota</taxon>
        <taxon>Alphaproteobacteria</taxon>
        <taxon>Rhodobacterales</taxon>
        <taxon>Rhodobacter group</taxon>
        <taxon>Rhodobacter</taxon>
    </lineage>
</organism>
<keyword evidence="6 8" id="KW-1133">Transmembrane helix</keyword>
<feature type="transmembrane region" description="Helical" evidence="8">
    <location>
        <begin position="138"/>
        <end position="160"/>
    </location>
</feature>
<feature type="transmembrane region" description="Helical" evidence="8">
    <location>
        <begin position="228"/>
        <end position="246"/>
    </location>
</feature>
<dbReference type="GO" id="GO:0005886">
    <property type="term" value="C:plasma membrane"/>
    <property type="evidence" value="ECO:0007669"/>
    <property type="project" value="UniProtKB-SubCell"/>
</dbReference>
<evidence type="ECO:0000313" key="10">
    <source>
        <dbReference type="Proteomes" id="UP000037178"/>
    </source>
</evidence>
<dbReference type="PATRIC" id="fig|1675527.3.peg.3065"/>
<keyword evidence="4 8" id="KW-1003">Cell membrane</keyword>
<evidence type="ECO:0000256" key="8">
    <source>
        <dbReference type="RuleBase" id="RU363041"/>
    </source>
</evidence>
<dbReference type="Pfam" id="PF01925">
    <property type="entry name" value="TauE"/>
    <property type="match status" value="1"/>
</dbReference>
<feature type="transmembrane region" description="Helical" evidence="8">
    <location>
        <begin position="76"/>
        <end position="94"/>
    </location>
</feature>
<dbReference type="STRING" id="1675527.AIOL_002928"/>
<comment type="similarity">
    <text evidence="2 8">Belongs to the 4-toluene sulfonate uptake permease (TSUP) (TC 2.A.102) family.</text>
</comment>
<evidence type="ECO:0000256" key="4">
    <source>
        <dbReference type="ARBA" id="ARBA00022475"/>
    </source>
</evidence>
<feature type="transmembrane region" description="Helical" evidence="8">
    <location>
        <begin position="46"/>
        <end position="64"/>
    </location>
</feature>
<dbReference type="InterPro" id="IPR052017">
    <property type="entry name" value="TSUP"/>
</dbReference>
<feature type="transmembrane region" description="Helical" evidence="8">
    <location>
        <begin position="204"/>
        <end position="222"/>
    </location>
</feature>
<evidence type="ECO:0000256" key="5">
    <source>
        <dbReference type="ARBA" id="ARBA00022692"/>
    </source>
</evidence>
<evidence type="ECO:0000256" key="3">
    <source>
        <dbReference type="ARBA" id="ARBA00022448"/>
    </source>
</evidence>
<dbReference type="PANTHER" id="PTHR30269">
    <property type="entry name" value="TRANSMEMBRANE PROTEIN YFCA"/>
    <property type="match status" value="1"/>
</dbReference>
<keyword evidence="3" id="KW-0813">Transport</keyword>
<name>A0A0J9E5A8_9RHOB</name>
<dbReference type="PANTHER" id="PTHR30269:SF37">
    <property type="entry name" value="MEMBRANE TRANSPORTER PROTEIN"/>
    <property type="match status" value="1"/>
</dbReference>
<dbReference type="AlphaFoldDB" id="A0A0J9E5A8"/>
<evidence type="ECO:0000256" key="1">
    <source>
        <dbReference type="ARBA" id="ARBA00004651"/>
    </source>
</evidence>
<keyword evidence="5 8" id="KW-0812">Transmembrane</keyword>
<reference evidence="9 10" key="1">
    <citation type="submission" date="2015-06" db="EMBL/GenBank/DDBJ databases">
        <title>Draft genome sequence of an Alphaproteobacteria species associated to the Mediterranean sponge Oscarella lobularis.</title>
        <authorList>
            <person name="Jourda C."/>
            <person name="Santini S."/>
            <person name="Claverie J.-M."/>
        </authorList>
    </citation>
    <scope>NUCLEOTIDE SEQUENCE [LARGE SCALE GENOMIC DNA]</scope>
    <source>
        <strain evidence="9">IGS</strain>
    </source>
</reference>
<evidence type="ECO:0000256" key="6">
    <source>
        <dbReference type="ARBA" id="ARBA00022989"/>
    </source>
</evidence>
<evidence type="ECO:0000313" key="9">
    <source>
        <dbReference type="EMBL" id="KMW57960.1"/>
    </source>
</evidence>
<dbReference type="OrthoDB" id="7028171at2"/>
<keyword evidence="10" id="KW-1185">Reference proteome</keyword>
<evidence type="ECO:0000256" key="2">
    <source>
        <dbReference type="ARBA" id="ARBA00009142"/>
    </source>
</evidence>
<keyword evidence="7 8" id="KW-0472">Membrane</keyword>
<gene>
    <name evidence="9" type="ORF">AIOL_002928</name>
</gene>
<feature type="transmembrane region" description="Helical" evidence="8">
    <location>
        <begin position="100"/>
        <end position="117"/>
    </location>
</feature>
<feature type="transmembrane region" description="Helical" evidence="8">
    <location>
        <begin position="172"/>
        <end position="192"/>
    </location>
</feature>
<dbReference type="Proteomes" id="UP000037178">
    <property type="component" value="Unassembled WGS sequence"/>
</dbReference>